<dbReference type="RefSeq" id="WP_128531815.1">
    <property type="nucleotide sequence ID" value="NZ_SBIW01000001.1"/>
</dbReference>
<dbReference type="OrthoDB" id="9788101at2"/>
<sequence length="248" mass="28060">MHELKISIITVCYNAESTIERCIQSVINQYYSNIEYIIIDGGSSDATTGIIDRYKGQIQRVVSEPDKGMYDAMNKGIAMATGQVVGMLNADDVFTDNSVAGTIAAAFAENGNDILYADLNYLKPNGNVLRKWRSGQYRTGMFNKGWMPPHPTFYCKRSLYDRFGIYSLDFGTAADYELMLRFIHVKKASVFYLARVVVNMNTGGVSNNSYLGRIKVLFLDLKAMYKHDVQLPPIALLYKRLSKIRQFF</sequence>
<dbReference type="AlphaFoldDB" id="A0A3S3VNH9"/>
<dbReference type="Proteomes" id="UP000286701">
    <property type="component" value="Unassembled WGS sequence"/>
</dbReference>
<dbReference type="EMBL" id="SBIW01000001">
    <property type="protein sequence ID" value="RWY57309.1"/>
    <property type="molecule type" value="Genomic_DNA"/>
</dbReference>
<evidence type="ECO:0000259" key="1">
    <source>
        <dbReference type="Pfam" id="PF00535"/>
    </source>
</evidence>
<comment type="caution">
    <text evidence="2">The sequence shown here is derived from an EMBL/GenBank/DDBJ whole genome shotgun (WGS) entry which is preliminary data.</text>
</comment>
<dbReference type="InterPro" id="IPR001173">
    <property type="entry name" value="Glyco_trans_2-like"/>
</dbReference>
<dbReference type="InterPro" id="IPR029044">
    <property type="entry name" value="Nucleotide-diphossugar_trans"/>
</dbReference>
<protein>
    <submittedName>
        <fullName evidence="2">Glycosyltransferase</fullName>
    </submittedName>
</protein>
<name>A0A3S3VNH9_9SPHI</name>
<organism evidence="2 3">
    <name type="scientific">Mucilaginibacter gilvus</name>
    <dbReference type="NCBI Taxonomy" id="2305909"/>
    <lineage>
        <taxon>Bacteria</taxon>
        <taxon>Pseudomonadati</taxon>
        <taxon>Bacteroidota</taxon>
        <taxon>Sphingobacteriia</taxon>
        <taxon>Sphingobacteriales</taxon>
        <taxon>Sphingobacteriaceae</taxon>
        <taxon>Mucilaginibacter</taxon>
    </lineage>
</organism>
<dbReference type="PANTHER" id="PTHR22916:SF3">
    <property type="entry name" value="UDP-GLCNAC:BETAGAL BETA-1,3-N-ACETYLGLUCOSAMINYLTRANSFERASE-LIKE PROTEIN 1"/>
    <property type="match status" value="1"/>
</dbReference>
<dbReference type="Pfam" id="PF00535">
    <property type="entry name" value="Glycos_transf_2"/>
    <property type="match status" value="1"/>
</dbReference>
<dbReference type="PANTHER" id="PTHR22916">
    <property type="entry name" value="GLYCOSYLTRANSFERASE"/>
    <property type="match status" value="1"/>
</dbReference>
<feature type="domain" description="Glycosyltransferase 2-like" evidence="1">
    <location>
        <begin position="7"/>
        <end position="156"/>
    </location>
</feature>
<accession>A0A3S3VNH9</accession>
<reference evidence="2 3" key="1">
    <citation type="submission" date="2019-01" db="EMBL/GenBank/DDBJ databases">
        <title>Mucilaginibacter antarcticum sp. nov., isolated from antarctic soil.</title>
        <authorList>
            <person name="Yan Y.-Q."/>
            <person name="Du Z.-J."/>
        </authorList>
    </citation>
    <scope>NUCLEOTIDE SEQUENCE [LARGE SCALE GENOMIC DNA]</scope>
    <source>
        <strain evidence="2 3">F01003</strain>
    </source>
</reference>
<dbReference type="SUPFAM" id="SSF53448">
    <property type="entry name" value="Nucleotide-diphospho-sugar transferases"/>
    <property type="match status" value="1"/>
</dbReference>
<gene>
    <name evidence="2" type="ORF">EPL05_01895</name>
</gene>
<evidence type="ECO:0000313" key="3">
    <source>
        <dbReference type="Proteomes" id="UP000286701"/>
    </source>
</evidence>
<keyword evidence="3" id="KW-1185">Reference proteome</keyword>
<keyword evidence="2" id="KW-0808">Transferase</keyword>
<dbReference type="GO" id="GO:0016758">
    <property type="term" value="F:hexosyltransferase activity"/>
    <property type="evidence" value="ECO:0007669"/>
    <property type="project" value="UniProtKB-ARBA"/>
</dbReference>
<evidence type="ECO:0000313" key="2">
    <source>
        <dbReference type="EMBL" id="RWY57309.1"/>
    </source>
</evidence>
<dbReference type="CDD" id="cd06433">
    <property type="entry name" value="GT_2_WfgS_like"/>
    <property type="match status" value="1"/>
</dbReference>
<dbReference type="Gene3D" id="3.90.550.10">
    <property type="entry name" value="Spore Coat Polysaccharide Biosynthesis Protein SpsA, Chain A"/>
    <property type="match status" value="1"/>
</dbReference>
<proteinExistence type="predicted"/>